<dbReference type="AlphaFoldDB" id="A0AAF0C5F4"/>
<reference evidence="2 3" key="1">
    <citation type="journal article" date="2015" name="Genome Announc.">
        <title>Draft Genome Sequences of Marine Isolates of Thalassomonas viridans and Thalassomonas actiniarum.</title>
        <authorList>
            <person name="Olonade I."/>
            <person name="van Zyl L.J."/>
            <person name="Trindade M."/>
        </authorList>
    </citation>
    <scope>NUCLEOTIDE SEQUENCE [LARGE SCALE GENOMIC DNA]</scope>
    <source>
        <strain evidence="2 3">A5K-106</strain>
    </source>
</reference>
<feature type="transmembrane region" description="Helical" evidence="1">
    <location>
        <begin position="45"/>
        <end position="65"/>
    </location>
</feature>
<protein>
    <submittedName>
        <fullName evidence="2">Uncharacterized protein</fullName>
    </submittedName>
</protein>
<gene>
    <name evidence="2" type="ORF">SG35_013220</name>
</gene>
<evidence type="ECO:0000313" key="2">
    <source>
        <dbReference type="EMBL" id="WDE01483.1"/>
    </source>
</evidence>
<keyword evidence="1" id="KW-0472">Membrane</keyword>
<accession>A0AAF0C5F4</accession>
<feature type="transmembrane region" description="Helical" evidence="1">
    <location>
        <begin position="6"/>
        <end position="25"/>
    </location>
</feature>
<sequence>MDWEVVNGVTGIIGAISAIASIGYISTHKKDTLENNKVVSTYQLISFLLACSGWVLLCFAYLWFLEPFGSFVTDDDYQKFFGVLLSFPAIIMLGFGIKLMCNGKI</sequence>
<dbReference type="EMBL" id="CP059735">
    <property type="protein sequence ID" value="WDE01483.1"/>
    <property type="molecule type" value="Genomic_DNA"/>
</dbReference>
<name>A0AAF0C5F4_9GAMM</name>
<dbReference type="Proteomes" id="UP000032568">
    <property type="component" value="Chromosome"/>
</dbReference>
<dbReference type="RefSeq" id="WP_044835772.1">
    <property type="nucleotide sequence ID" value="NZ_CP059735.1"/>
</dbReference>
<organism evidence="2 3">
    <name type="scientific">Thalassomonas actiniarum</name>
    <dbReference type="NCBI Taxonomy" id="485447"/>
    <lineage>
        <taxon>Bacteria</taxon>
        <taxon>Pseudomonadati</taxon>
        <taxon>Pseudomonadota</taxon>
        <taxon>Gammaproteobacteria</taxon>
        <taxon>Alteromonadales</taxon>
        <taxon>Colwelliaceae</taxon>
        <taxon>Thalassomonas</taxon>
    </lineage>
</organism>
<evidence type="ECO:0000256" key="1">
    <source>
        <dbReference type="SAM" id="Phobius"/>
    </source>
</evidence>
<reference evidence="2 3" key="2">
    <citation type="journal article" date="2022" name="Mar. Drugs">
        <title>Bioassay-Guided Fractionation Leads to the Detection of Cholic Acid Generated by the Rare Thalassomonas sp.</title>
        <authorList>
            <person name="Pheiffer F."/>
            <person name="Schneider Y.K."/>
            <person name="Hansen E.H."/>
            <person name="Andersen J.H."/>
            <person name="Isaksson J."/>
            <person name="Busche T."/>
            <person name="R C."/>
            <person name="Kalinowski J."/>
            <person name="Zyl L.V."/>
            <person name="Trindade M."/>
        </authorList>
    </citation>
    <scope>NUCLEOTIDE SEQUENCE [LARGE SCALE GENOMIC DNA]</scope>
    <source>
        <strain evidence="2 3">A5K-106</strain>
    </source>
</reference>
<feature type="transmembrane region" description="Helical" evidence="1">
    <location>
        <begin position="80"/>
        <end position="101"/>
    </location>
</feature>
<keyword evidence="1" id="KW-1133">Transmembrane helix</keyword>
<keyword evidence="1" id="KW-0812">Transmembrane</keyword>
<dbReference type="KEGG" id="tact:SG35_013220"/>
<keyword evidence="3" id="KW-1185">Reference proteome</keyword>
<proteinExistence type="predicted"/>
<evidence type="ECO:0000313" key="3">
    <source>
        <dbReference type="Proteomes" id="UP000032568"/>
    </source>
</evidence>